<organism evidence="1 2">
    <name type="scientific">Pegethrix bostrychoides GSE-TBD4-15B</name>
    <dbReference type="NCBI Taxonomy" id="2839662"/>
    <lineage>
        <taxon>Bacteria</taxon>
        <taxon>Bacillati</taxon>
        <taxon>Cyanobacteriota</taxon>
        <taxon>Cyanophyceae</taxon>
        <taxon>Oculatellales</taxon>
        <taxon>Oculatellaceae</taxon>
        <taxon>Pegethrix</taxon>
    </lineage>
</organism>
<sequence length="227" mass="24398">MISRRWQSGTALSLTFAVTASLLLPIGLSRSVSAQVFPPSWRNGTSRPVPGYPSRSILPTGTVIPTRYEKEKIVVTPAETSKVTLTVDDDIRSASGAIIIPFNSEIEGELRPNGDGTQFVAQELVLSNGDRYAIEASSDVITRRETVSKRSNPEWFQGVAIGAVAAAVLGEVFGKIQLWQVLGGAGVGALGSLLIRNRNEVEVIVVDPATDLDLQLDQDFLRNPNAI</sequence>
<reference evidence="1" key="2">
    <citation type="journal article" date="2022" name="Microbiol. Resour. Announc.">
        <title>Metagenome Sequencing to Explore Phylogenomics of Terrestrial Cyanobacteria.</title>
        <authorList>
            <person name="Ward R.D."/>
            <person name="Stajich J.E."/>
            <person name="Johansen J.R."/>
            <person name="Huntemann M."/>
            <person name="Clum A."/>
            <person name="Foster B."/>
            <person name="Foster B."/>
            <person name="Roux S."/>
            <person name="Palaniappan K."/>
            <person name="Varghese N."/>
            <person name="Mukherjee S."/>
            <person name="Reddy T.B.K."/>
            <person name="Daum C."/>
            <person name="Copeland A."/>
            <person name="Chen I.A."/>
            <person name="Ivanova N.N."/>
            <person name="Kyrpides N.C."/>
            <person name="Shapiro N."/>
            <person name="Eloe-Fadrosh E.A."/>
            <person name="Pietrasiak N."/>
        </authorList>
    </citation>
    <scope>NUCLEOTIDE SEQUENCE</scope>
    <source>
        <strain evidence="1">GSE-TBD4-15B</strain>
    </source>
</reference>
<name>A0A951PBM7_9CYAN</name>
<evidence type="ECO:0000313" key="2">
    <source>
        <dbReference type="Proteomes" id="UP000707356"/>
    </source>
</evidence>
<protein>
    <submittedName>
        <fullName evidence="1">Uncharacterized protein</fullName>
    </submittedName>
</protein>
<comment type="caution">
    <text evidence="1">The sequence shown here is derived from an EMBL/GenBank/DDBJ whole genome shotgun (WGS) entry which is preliminary data.</text>
</comment>
<accession>A0A951PBM7</accession>
<reference evidence="1" key="1">
    <citation type="submission" date="2021-05" db="EMBL/GenBank/DDBJ databases">
        <authorList>
            <person name="Pietrasiak N."/>
            <person name="Ward R."/>
            <person name="Stajich J.E."/>
            <person name="Kurbessoian T."/>
        </authorList>
    </citation>
    <scope>NUCLEOTIDE SEQUENCE</scope>
    <source>
        <strain evidence="1">GSE-TBD4-15B</strain>
    </source>
</reference>
<dbReference type="Proteomes" id="UP000707356">
    <property type="component" value="Unassembled WGS sequence"/>
</dbReference>
<dbReference type="EMBL" id="JAHHHV010000068">
    <property type="protein sequence ID" value="MBW4466478.1"/>
    <property type="molecule type" value="Genomic_DNA"/>
</dbReference>
<dbReference type="AlphaFoldDB" id="A0A951PBM7"/>
<gene>
    <name evidence="1" type="ORF">KME07_13720</name>
</gene>
<evidence type="ECO:0000313" key="1">
    <source>
        <dbReference type="EMBL" id="MBW4466478.1"/>
    </source>
</evidence>
<proteinExistence type="predicted"/>